<dbReference type="GO" id="GO:0004494">
    <property type="term" value="F:methylmalonyl-CoA mutase activity"/>
    <property type="evidence" value="ECO:0007669"/>
    <property type="project" value="InterPro"/>
</dbReference>
<gene>
    <name evidence="4" type="ORF">AMYX_21400</name>
</gene>
<evidence type="ECO:0000256" key="1">
    <source>
        <dbReference type="ARBA" id="ARBA00023235"/>
    </source>
</evidence>
<evidence type="ECO:0000256" key="2">
    <source>
        <dbReference type="SAM" id="MobiDB-lite"/>
    </source>
</evidence>
<dbReference type="NCBIfam" id="TIGR00641">
    <property type="entry name" value="acid_CoA_mut_N"/>
    <property type="match status" value="1"/>
</dbReference>
<keyword evidence="1" id="KW-0413">Isomerase</keyword>
<reference evidence="5" key="1">
    <citation type="journal article" date="2020" name="Appl. Environ. Microbiol.">
        <title>Diazotrophic Anaeromyxobacter Isolates from Soils.</title>
        <authorList>
            <person name="Masuda Y."/>
            <person name="Yamanaka H."/>
            <person name="Xu Z.X."/>
            <person name="Shiratori Y."/>
            <person name="Aono T."/>
            <person name="Amachi S."/>
            <person name="Senoo K."/>
            <person name="Itoh H."/>
        </authorList>
    </citation>
    <scope>NUCLEOTIDE SEQUENCE [LARGE SCALE GENOMIC DNA]</scope>
    <source>
        <strain evidence="5">R267</strain>
    </source>
</reference>
<accession>A0A7I9VMP6</accession>
<evidence type="ECO:0000313" key="4">
    <source>
        <dbReference type="EMBL" id="GEJ57399.1"/>
    </source>
</evidence>
<dbReference type="PANTHER" id="PTHR48101">
    <property type="entry name" value="METHYLMALONYL-COA MUTASE, MITOCHONDRIAL-RELATED"/>
    <property type="match status" value="1"/>
</dbReference>
<dbReference type="SUPFAM" id="SSF51703">
    <property type="entry name" value="Cobalamin (vitamin B12)-dependent enzymes"/>
    <property type="match status" value="1"/>
</dbReference>
<dbReference type="GO" id="GO:0031419">
    <property type="term" value="F:cobalamin binding"/>
    <property type="evidence" value="ECO:0007669"/>
    <property type="project" value="InterPro"/>
</dbReference>
<keyword evidence="5" id="KW-1185">Reference proteome</keyword>
<dbReference type="Gene3D" id="3.20.20.240">
    <property type="entry name" value="Methylmalonyl-CoA mutase"/>
    <property type="match status" value="1"/>
</dbReference>
<dbReference type="AlphaFoldDB" id="A0A7I9VMP6"/>
<dbReference type="Pfam" id="PF01642">
    <property type="entry name" value="MM_CoA_mutase"/>
    <property type="match status" value="1"/>
</dbReference>
<dbReference type="InterPro" id="IPR016176">
    <property type="entry name" value="Cbl-dep_enz_cat"/>
</dbReference>
<feature type="region of interest" description="Disordered" evidence="2">
    <location>
        <begin position="1"/>
        <end position="32"/>
    </location>
</feature>
<dbReference type="EMBL" id="BJTG01000004">
    <property type="protein sequence ID" value="GEJ57399.1"/>
    <property type="molecule type" value="Genomic_DNA"/>
</dbReference>
<evidence type="ECO:0000259" key="3">
    <source>
        <dbReference type="Pfam" id="PF01642"/>
    </source>
</evidence>
<dbReference type="CDD" id="cd03680">
    <property type="entry name" value="MM_CoA_mutase_ICM_like"/>
    <property type="match status" value="1"/>
</dbReference>
<dbReference type="RefSeq" id="WP_235969568.1">
    <property type="nucleotide sequence ID" value="NZ_BJTG01000004.1"/>
</dbReference>
<evidence type="ECO:0000313" key="5">
    <source>
        <dbReference type="Proteomes" id="UP000503640"/>
    </source>
</evidence>
<dbReference type="PANTHER" id="PTHR48101:SF1">
    <property type="entry name" value="METHYLMALONYL-COA MUTASE, LARGE SUBUNIT"/>
    <property type="match status" value="1"/>
</dbReference>
<dbReference type="InterPro" id="IPR006099">
    <property type="entry name" value="MeMalonylCoA_mutase_a/b_cat"/>
</dbReference>
<feature type="domain" description="Methylmalonyl-CoA mutase alpha/beta chain catalytic" evidence="3">
    <location>
        <begin position="68"/>
        <end position="581"/>
    </location>
</feature>
<organism evidence="4 5">
    <name type="scientific">Anaeromyxobacter diazotrophicus</name>
    <dbReference type="NCBI Taxonomy" id="2590199"/>
    <lineage>
        <taxon>Bacteria</taxon>
        <taxon>Pseudomonadati</taxon>
        <taxon>Myxococcota</taxon>
        <taxon>Myxococcia</taxon>
        <taxon>Myxococcales</taxon>
        <taxon>Cystobacterineae</taxon>
        <taxon>Anaeromyxobacteraceae</taxon>
        <taxon>Anaeromyxobacter</taxon>
    </lineage>
</organism>
<protein>
    <submittedName>
        <fullName evidence="4">Methylmalonyl-CoA mutase</fullName>
    </submittedName>
</protein>
<dbReference type="Proteomes" id="UP000503640">
    <property type="component" value="Unassembled WGS sequence"/>
</dbReference>
<comment type="caution">
    <text evidence="4">The sequence shown here is derived from an EMBL/GenBank/DDBJ whole genome shotgun (WGS) entry which is preliminary data.</text>
</comment>
<proteinExistence type="predicted"/>
<dbReference type="InterPro" id="IPR006098">
    <property type="entry name" value="MMCoA_mutase_a_cat"/>
</dbReference>
<sequence length="589" mass="65377">MAPNALKDLPSGHEAPRAETPAAPTRAEHPSYTPEEIARVVAARERWTAEELGEVLAKLPRRRAAFQTDSGIPIPDVLDPGHRREADYLRDVGYPGRYPFTRGPQPTMYRGRLWTMRQFAGFGSPEDTNRRFHFLLKAGMHGLSTAFDMPALMGYDPDHPLSRGEVGKEGVSVATLRDFEVLFDGIPLGDVTTSMTINASAVVALAMYVAVGEQQGVPRAKLGGTLQADMLKEYIAQKEWIVPPRPAVKIVCDMIAFCAEEMPRWNPVSISGYHIREAGATAVQELAFTLADGLEYVQQCVDRGLDVDAFAPRLSFFWDVHNDLFEEVAKFRAARRIWARTLKERFGAKKKESLLLRTHAQTAGVSLTAQQPYNNVVRTALQAFAAVLGGTQSLHTNSLDETYALPTEEAVTIALRTQQIIAFESGADRVVDPLAGSYYVEYLTDEMERRALEHLRHIDAMGGMIRAVEDGYPQREIAESAFRYQREIETGDRTIVGVNAFRTEEEEPIPILKIDESVARAQVERLRAVKASRSGERVKEALAGVERAAKEGVNVVPPVIAAVKAYASLGEICDVFRKVYGVYREDGRF</sequence>
<name>A0A7I9VMP6_9BACT</name>